<name>A0A0G4GBW7_VITBC</name>
<protein>
    <recommendedName>
        <fullName evidence="9">Transmembrane protein 14C</fullName>
    </recommendedName>
</protein>
<keyword evidence="8" id="KW-1185">Reference proteome</keyword>
<feature type="transmembrane region" description="Helical" evidence="6">
    <location>
        <begin position="82"/>
        <end position="100"/>
    </location>
</feature>
<accession>A0A0G4GBW7</accession>
<keyword evidence="4 6" id="KW-1133">Transmembrane helix</keyword>
<proteinExistence type="inferred from homology"/>
<dbReference type="Proteomes" id="UP000041254">
    <property type="component" value="Unassembled WGS sequence"/>
</dbReference>
<dbReference type="InParanoid" id="A0A0G4GBW7"/>
<evidence type="ECO:0000313" key="7">
    <source>
        <dbReference type="EMBL" id="CEM26603.1"/>
    </source>
</evidence>
<evidence type="ECO:0000256" key="1">
    <source>
        <dbReference type="ARBA" id="ARBA00004370"/>
    </source>
</evidence>
<reference evidence="7 8" key="1">
    <citation type="submission" date="2014-11" db="EMBL/GenBank/DDBJ databases">
        <authorList>
            <person name="Zhu J."/>
            <person name="Qi W."/>
            <person name="Song R."/>
        </authorList>
    </citation>
    <scope>NUCLEOTIDE SEQUENCE [LARGE SCALE GENOMIC DNA]</scope>
</reference>
<evidence type="ECO:0000256" key="2">
    <source>
        <dbReference type="ARBA" id="ARBA00007590"/>
    </source>
</evidence>
<evidence type="ECO:0008006" key="9">
    <source>
        <dbReference type="Google" id="ProtNLM"/>
    </source>
</evidence>
<dbReference type="VEuPathDB" id="CryptoDB:Vbra_17406"/>
<dbReference type="OMA" id="HIATSCA"/>
<dbReference type="EMBL" id="CDMY01000621">
    <property type="protein sequence ID" value="CEM26603.1"/>
    <property type="molecule type" value="Genomic_DNA"/>
</dbReference>
<keyword evidence="3 6" id="KW-0812">Transmembrane</keyword>
<dbReference type="Gene3D" id="1.10.10.1740">
    <property type="entry name" value="Transmembrane protein 14-like"/>
    <property type="match status" value="1"/>
</dbReference>
<gene>
    <name evidence="7" type="ORF">Vbra_17406</name>
</gene>
<organism evidence="7 8">
    <name type="scientific">Vitrella brassicaformis (strain CCMP3155)</name>
    <dbReference type="NCBI Taxonomy" id="1169540"/>
    <lineage>
        <taxon>Eukaryota</taxon>
        <taxon>Sar</taxon>
        <taxon>Alveolata</taxon>
        <taxon>Colpodellida</taxon>
        <taxon>Vitrellaceae</taxon>
        <taxon>Vitrella</taxon>
    </lineage>
</organism>
<evidence type="ECO:0000256" key="5">
    <source>
        <dbReference type="ARBA" id="ARBA00023136"/>
    </source>
</evidence>
<dbReference type="AlphaFoldDB" id="A0A0G4GBW7"/>
<evidence type="ECO:0000256" key="6">
    <source>
        <dbReference type="SAM" id="Phobius"/>
    </source>
</evidence>
<evidence type="ECO:0000256" key="3">
    <source>
        <dbReference type="ARBA" id="ARBA00022692"/>
    </source>
</evidence>
<comment type="similarity">
    <text evidence="2">Belongs to the TMEM14 family.</text>
</comment>
<dbReference type="GO" id="GO:0016020">
    <property type="term" value="C:membrane"/>
    <property type="evidence" value="ECO:0007669"/>
    <property type="project" value="UniProtKB-SubCell"/>
</dbReference>
<dbReference type="Pfam" id="PF03647">
    <property type="entry name" value="Tmemb_14"/>
    <property type="match status" value="1"/>
</dbReference>
<sequence length="111" mass="11384">MSHHIATSCAAVLFGAGGVAYATAGSLKSLAASCTLGTVFAASSYVIQYTDYTPMGYALGATGGYFTLIAGLSRLRGAKSPVVPLLLVGLGLASSPYYSYKVFVFKDQLLG</sequence>
<evidence type="ECO:0000313" key="8">
    <source>
        <dbReference type="Proteomes" id="UP000041254"/>
    </source>
</evidence>
<keyword evidence="5 6" id="KW-0472">Membrane</keyword>
<dbReference type="InterPro" id="IPR005349">
    <property type="entry name" value="TMEM14"/>
</dbReference>
<dbReference type="InterPro" id="IPR044890">
    <property type="entry name" value="TMEM14_sf"/>
</dbReference>
<evidence type="ECO:0000256" key="4">
    <source>
        <dbReference type="ARBA" id="ARBA00022989"/>
    </source>
</evidence>
<feature type="transmembrane region" description="Helical" evidence="6">
    <location>
        <begin position="55"/>
        <end position="75"/>
    </location>
</feature>
<comment type="subcellular location">
    <subcellularLocation>
        <location evidence="1">Membrane</location>
    </subcellularLocation>
</comment>